<accession>A0A5C6X6G5</accession>
<evidence type="ECO:0000313" key="1">
    <source>
        <dbReference type="EMBL" id="TXD37402.1"/>
    </source>
</evidence>
<dbReference type="EMBL" id="VOSL01000040">
    <property type="protein sequence ID" value="TXD37402.1"/>
    <property type="molecule type" value="Genomic_DNA"/>
</dbReference>
<protein>
    <recommendedName>
        <fullName evidence="3">Lipoprotein</fullName>
    </recommendedName>
</protein>
<evidence type="ECO:0008006" key="3">
    <source>
        <dbReference type="Google" id="ProtNLM"/>
    </source>
</evidence>
<name>A0A5C6X6G5_9DELT</name>
<dbReference type="PROSITE" id="PS51257">
    <property type="entry name" value="PROKAR_LIPOPROTEIN"/>
    <property type="match status" value="1"/>
</dbReference>
<dbReference type="Proteomes" id="UP000321046">
    <property type="component" value="Unassembled WGS sequence"/>
</dbReference>
<dbReference type="RefSeq" id="WP_146974032.1">
    <property type="nucleotide sequence ID" value="NZ_VOSL01000040.1"/>
</dbReference>
<evidence type="ECO:0000313" key="2">
    <source>
        <dbReference type="Proteomes" id="UP000321046"/>
    </source>
</evidence>
<proteinExistence type="predicted"/>
<dbReference type="OrthoDB" id="5482011at2"/>
<organism evidence="1 2">
    <name type="scientific">Lujinxingia vulgaris</name>
    <dbReference type="NCBI Taxonomy" id="2600176"/>
    <lineage>
        <taxon>Bacteria</taxon>
        <taxon>Deltaproteobacteria</taxon>
        <taxon>Bradymonadales</taxon>
        <taxon>Lujinxingiaceae</taxon>
        <taxon>Lujinxingia</taxon>
    </lineage>
</organism>
<comment type="caution">
    <text evidence="1">The sequence shown here is derived from an EMBL/GenBank/DDBJ whole genome shotgun (WGS) entry which is preliminary data.</text>
</comment>
<dbReference type="AlphaFoldDB" id="A0A5C6X6G5"/>
<sequence>MRLSAPHRTTRQLGTALLISATLSLGLTACKSSPEAQDEAAQNQPITLSGPEDLLQTEDTLLAVRMNFGGDLPDAIRTMEGNRDAQMVANLLDDPVSFFMNEPDVQLDLSALDTGRPLYVTLSRMGNEDFLDAAALGLPTREEEWPTYALYRALLPTDDPALMATQFDQLVADFNADKPRSPLATRSFEGPGFLRVEIAALMNTTRLPEGDRLEQARTWLNGLDLENLPLPTAAAFRPTAAYNAFLQAESELAVWARFESLAHVGILEASMSPAANTRQSGGDAGMARFRMENISRLASASVVADPVAAEHEDVSLHLDADEAHAITVDLVMTRTSQGARVHQKTSQSVSLPAIDAQHFLALDWSLNIADLADTVIAPFWQLDYQGGTSSGFDSLEGNDLQRRVTSSELALPVLISAGQYPMALAQTAWQAVADSFPLPVAGSVRAYTLAEGGQLPVGAAATLLFSNEPGVRDQLQQLLTLGQSAIPTSFDAALIERDDNHIELRLSLGGTVNESFAAAEMVQVQETRVDFNAENLGQLRAFIPNNATDDLRRFAAITRSNDETQIIRIGLNTTGELEAPSFANDAPLLTAPTFRCRTELAAAAFTHLEDLGSDARAKADRYLSTFSERADRCIEPTHPYAAQAQARLEMAREWAAQLEDSSQPVESVY</sequence>
<gene>
    <name evidence="1" type="ORF">FRC96_08280</name>
</gene>
<reference evidence="1 2" key="1">
    <citation type="submission" date="2019-08" db="EMBL/GenBank/DDBJ databases">
        <title>Bradymonadales sp. TMQ2.</title>
        <authorList>
            <person name="Liang Q."/>
        </authorList>
    </citation>
    <scope>NUCLEOTIDE SEQUENCE [LARGE SCALE GENOMIC DNA]</scope>
    <source>
        <strain evidence="1 2">TMQ2</strain>
    </source>
</reference>